<dbReference type="Proteomes" id="UP000317355">
    <property type="component" value="Unassembled WGS sequence"/>
</dbReference>
<feature type="repeat" description="TPR" evidence="3">
    <location>
        <begin position="365"/>
        <end position="398"/>
    </location>
</feature>
<evidence type="ECO:0000256" key="3">
    <source>
        <dbReference type="PROSITE-ProRule" id="PRU00339"/>
    </source>
</evidence>
<dbReference type="InterPro" id="IPR051012">
    <property type="entry name" value="CellSynth/LPSAsmb/PSIAsmb"/>
</dbReference>
<dbReference type="PROSITE" id="PS50005">
    <property type="entry name" value="TPR"/>
    <property type="match status" value="11"/>
</dbReference>
<accession>A0A558DD40</accession>
<name>A0A558DD40_9GAMM</name>
<dbReference type="EMBL" id="VMRY01000008">
    <property type="protein sequence ID" value="TVT58833.1"/>
    <property type="molecule type" value="Genomic_DNA"/>
</dbReference>
<feature type="repeat" description="TPR" evidence="3">
    <location>
        <begin position="58"/>
        <end position="91"/>
    </location>
</feature>
<sequence length="919" mass="101086">MNLLRNLSACSLLLISGLLYAADTEQYIQEAKAYLEKGEPKAAVIQLKNALQENPTSIEARLMLGKIYLKAGDGASAEKEFDRAKRLNAAKSYWELDLAKSYLLQRKHQEILDNISDDPDSAMEDRVALLLIRGDAFLGLRKFQEARETFNQALTVNIESPEAMLGLVMVDIAENKRTEALNSLDQLLTSYPDNVPALVLRAELNMQTGKSEPALADFNKAISLQENNARALLGRANINLAGGKLEETKKDLAKLEGLVPGHPKLLHLSGAVALLEKDLDKAETLLQQAYNADPNNLQTQTMLGATHFYKGNLEAAHELLSQVLKAQPALLPAIKLLASVQDKLKQPEEVIKLLEPAQKYYSDDAQLMAMLGTAYMQVKRYEEGSALMTKAIEISPDLAAYRTQLALGLLAQGKTGEAISELESTTSMEGEFVQADVLLVLSHINKKDYVKALEASQALEKKSPDNPISYNLTGLAYMMSGETDKAGQRFRKALEVDPNFITAYANLARLAMQKDDIEQAKEELNKARDKAPKNTTVLMGLADLAKREGDQEKMITLLEQAQNGEPKSSRPGLILTQTYLSEGLPLKALRISSQLSADYPKEPAVLATHGRAQLASGDAINAVTTFKRLTEIVKNAESLQMLGNAQQGAKQFDDARESYKEALELTPGFIPVLIGQYSLELSTGNTDLALTHAQTIQKALPDQAIGYEFAGTAYAFQNKPKQAIPLYEKAFNMQPSEKVAILLANQYVAAGDVNRGIATLQNWIEKNPNQIQPQLSLSMMLLSQGRNDDSIAEYEKVLQADKDNVIALNNLAWLYSTKGDKRASEVGKRAYELAPNRPEIIDTYGWILVQQGDFKTGSEILKQAAELAPKNQEIVYHLGFSLNKQGETQQAKAMLKRAIDIAEDSELAKSAKKILADIN</sequence>
<dbReference type="InterPro" id="IPR014266">
    <property type="entry name" value="PEP-CTERM_TPR_PrsT"/>
</dbReference>
<feature type="repeat" description="TPR" evidence="3">
    <location>
        <begin position="263"/>
        <end position="296"/>
    </location>
</feature>
<feature type="repeat" description="TPR" evidence="3">
    <location>
        <begin position="195"/>
        <end position="228"/>
    </location>
</feature>
<keyword evidence="4" id="KW-0732">Signal</keyword>
<feature type="repeat" description="TPR" evidence="3">
    <location>
        <begin position="127"/>
        <end position="160"/>
    </location>
</feature>
<comment type="caution">
    <text evidence="5">The sequence shown here is derived from an EMBL/GenBank/DDBJ whole genome shotgun (WGS) entry which is preliminary data.</text>
</comment>
<dbReference type="SUPFAM" id="SSF48452">
    <property type="entry name" value="TPR-like"/>
    <property type="match status" value="4"/>
</dbReference>
<evidence type="ECO:0000256" key="4">
    <source>
        <dbReference type="SAM" id="SignalP"/>
    </source>
</evidence>
<dbReference type="InterPro" id="IPR019734">
    <property type="entry name" value="TPR_rpt"/>
</dbReference>
<evidence type="ECO:0000313" key="5">
    <source>
        <dbReference type="EMBL" id="TVT58833.1"/>
    </source>
</evidence>
<dbReference type="InterPro" id="IPR013105">
    <property type="entry name" value="TPR_2"/>
</dbReference>
<dbReference type="InterPro" id="IPR011990">
    <property type="entry name" value="TPR-like_helical_dom_sf"/>
</dbReference>
<dbReference type="Pfam" id="PF07719">
    <property type="entry name" value="TPR_2"/>
    <property type="match status" value="1"/>
</dbReference>
<feature type="signal peptide" evidence="4">
    <location>
        <begin position="1"/>
        <end position="21"/>
    </location>
</feature>
<feature type="repeat" description="TPR" evidence="3">
    <location>
        <begin position="872"/>
        <end position="905"/>
    </location>
</feature>
<feature type="chain" id="PRO_5022160205" evidence="4">
    <location>
        <begin position="22"/>
        <end position="919"/>
    </location>
</feature>
<reference evidence="5 6" key="1">
    <citation type="submission" date="2019-07" db="EMBL/GenBank/DDBJ databases">
        <title>The pathways for chlorine oxyanion respiration interact through the shared metabolite chlorate.</title>
        <authorList>
            <person name="Barnum T.P."/>
            <person name="Cheng Y."/>
            <person name="Hill K.A."/>
            <person name="Lucas L.N."/>
            <person name="Carlson H.K."/>
            <person name="Coates J.D."/>
        </authorList>
    </citation>
    <scope>NUCLEOTIDE SEQUENCE [LARGE SCALE GENOMIC DNA]</scope>
    <source>
        <strain evidence="5">BK-3</strain>
    </source>
</reference>
<keyword evidence="2 3" id="KW-0802">TPR repeat</keyword>
<proteinExistence type="predicted"/>
<feature type="repeat" description="TPR" evidence="3">
    <location>
        <begin position="467"/>
        <end position="500"/>
    </location>
</feature>
<feature type="repeat" description="TPR" evidence="3">
    <location>
        <begin position="501"/>
        <end position="534"/>
    </location>
</feature>
<dbReference type="Gene3D" id="1.25.40.10">
    <property type="entry name" value="Tetratricopeptide repeat domain"/>
    <property type="match status" value="6"/>
</dbReference>
<keyword evidence="1" id="KW-0677">Repeat</keyword>
<dbReference type="AlphaFoldDB" id="A0A558DD40"/>
<evidence type="ECO:0000313" key="6">
    <source>
        <dbReference type="Proteomes" id="UP000317355"/>
    </source>
</evidence>
<feature type="repeat" description="TPR" evidence="3">
    <location>
        <begin position="636"/>
        <end position="669"/>
    </location>
</feature>
<dbReference type="Pfam" id="PF13181">
    <property type="entry name" value="TPR_8"/>
    <property type="match status" value="1"/>
</dbReference>
<evidence type="ECO:0000256" key="2">
    <source>
        <dbReference type="ARBA" id="ARBA00022803"/>
    </source>
</evidence>
<feature type="repeat" description="TPR" evidence="3">
    <location>
        <begin position="24"/>
        <end position="57"/>
    </location>
</feature>
<dbReference type="Pfam" id="PF14559">
    <property type="entry name" value="TPR_19"/>
    <property type="match status" value="4"/>
</dbReference>
<organism evidence="5 6">
    <name type="scientific">Sedimenticola thiotaurini</name>
    <dbReference type="NCBI Taxonomy" id="1543721"/>
    <lineage>
        <taxon>Bacteria</taxon>
        <taxon>Pseudomonadati</taxon>
        <taxon>Pseudomonadota</taxon>
        <taxon>Gammaproteobacteria</taxon>
        <taxon>Chromatiales</taxon>
        <taxon>Sedimenticolaceae</taxon>
        <taxon>Sedimenticola</taxon>
    </lineage>
</organism>
<dbReference type="PANTHER" id="PTHR45586:SF1">
    <property type="entry name" value="LIPOPOLYSACCHARIDE ASSEMBLY PROTEIN B"/>
    <property type="match status" value="1"/>
</dbReference>
<protein>
    <submittedName>
        <fullName evidence="5">PEP-CTERM system TPR-repeat protein PrsT</fullName>
    </submittedName>
</protein>
<gene>
    <name evidence="5" type="primary">prsT</name>
    <name evidence="5" type="ORF">FHK82_03450</name>
</gene>
<dbReference type="Pfam" id="PF13432">
    <property type="entry name" value="TPR_16"/>
    <property type="match status" value="3"/>
</dbReference>
<dbReference type="NCBIfam" id="TIGR02917">
    <property type="entry name" value="PEP_TPR_lipo"/>
    <property type="match status" value="1"/>
</dbReference>
<dbReference type="PANTHER" id="PTHR45586">
    <property type="entry name" value="TPR REPEAT-CONTAINING PROTEIN PA4667"/>
    <property type="match status" value="1"/>
</dbReference>
<dbReference type="SMART" id="SM00028">
    <property type="entry name" value="TPR"/>
    <property type="match status" value="19"/>
</dbReference>
<evidence type="ECO:0000256" key="1">
    <source>
        <dbReference type="ARBA" id="ARBA00022737"/>
    </source>
</evidence>
<feature type="repeat" description="TPR" evidence="3">
    <location>
        <begin position="704"/>
        <end position="737"/>
    </location>
</feature>